<feature type="region of interest" description="Disordered" evidence="3">
    <location>
        <begin position="16"/>
        <end position="142"/>
    </location>
</feature>
<evidence type="ECO:0000256" key="2">
    <source>
        <dbReference type="ARBA" id="ARBA00022737"/>
    </source>
</evidence>
<name>A0AAN7TUU1_9MYCE</name>
<dbReference type="GO" id="GO:0019005">
    <property type="term" value="C:SCF ubiquitin ligase complex"/>
    <property type="evidence" value="ECO:0007669"/>
    <property type="project" value="TreeGrafter"/>
</dbReference>
<dbReference type="AlphaFoldDB" id="A0AAN7TUU1"/>
<gene>
    <name evidence="4" type="ORF">RB653_000238</name>
</gene>
<dbReference type="InterPro" id="IPR001611">
    <property type="entry name" value="Leu-rich_rpt"/>
</dbReference>
<accession>A0AAN7TUU1</accession>
<dbReference type="InterPro" id="IPR025875">
    <property type="entry name" value="Leu-rich_rpt_4"/>
</dbReference>
<dbReference type="GO" id="GO:0031146">
    <property type="term" value="P:SCF-dependent proteasomal ubiquitin-dependent protein catabolic process"/>
    <property type="evidence" value="ECO:0007669"/>
    <property type="project" value="TreeGrafter"/>
</dbReference>
<feature type="compositionally biased region" description="Acidic residues" evidence="3">
    <location>
        <begin position="700"/>
        <end position="711"/>
    </location>
</feature>
<dbReference type="SUPFAM" id="SSF52047">
    <property type="entry name" value="RNI-like"/>
    <property type="match status" value="1"/>
</dbReference>
<feature type="compositionally biased region" description="Acidic residues" evidence="3">
    <location>
        <begin position="46"/>
        <end position="60"/>
    </location>
</feature>
<keyword evidence="5" id="KW-1185">Reference proteome</keyword>
<feature type="region of interest" description="Disordered" evidence="3">
    <location>
        <begin position="689"/>
        <end position="711"/>
    </location>
</feature>
<evidence type="ECO:0000313" key="5">
    <source>
        <dbReference type="Proteomes" id="UP001344447"/>
    </source>
</evidence>
<protein>
    <recommendedName>
        <fullName evidence="6">Leucine-rich repeat-containing protein</fullName>
    </recommendedName>
</protein>
<feature type="compositionally biased region" description="Acidic residues" evidence="3">
    <location>
        <begin position="75"/>
        <end position="112"/>
    </location>
</feature>
<feature type="compositionally biased region" description="Low complexity" evidence="3">
    <location>
        <begin position="61"/>
        <end position="74"/>
    </location>
</feature>
<keyword evidence="2" id="KW-0677">Repeat</keyword>
<dbReference type="Proteomes" id="UP001344447">
    <property type="component" value="Unassembled WGS sequence"/>
</dbReference>
<dbReference type="SMART" id="SM00368">
    <property type="entry name" value="LRR_RI"/>
    <property type="match status" value="4"/>
</dbReference>
<dbReference type="PROSITE" id="PS51450">
    <property type="entry name" value="LRR"/>
    <property type="match status" value="2"/>
</dbReference>
<dbReference type="InterPro" id="IPR032675">
    <property type="entry name" value="LRR_dom_sf"/>
</dbReference>
<dbReference type="Pfam" id="PF13516">
    <property type="entry name" value="LRR_6"/>
    <property type="match status" value="2"/>
</dbReference>
<evidence type="ECO:0000313" key="4">
    <source>
        <dbReference type="EMBL" id="KAK5580224.1"/>
    </source>
</evidence>
<feature type="compositionally biased region" description="Basic and acidic residues" evidence="3">
    <location>
        <begin position="16"/>
        <end position="37"/>
    </location>
</feature>
<evidence type="ECO:0000256" key="3">
    <source>
        <dbReference type="SAM" id="MobiDB-lite"/>
    </source>
</evidence>
<proteinExistence type="predicted"/>
<dbReference type="Pfam" id="PF12799">
    <property type="entry name" value="LRR_4"/>
    <property type="match status" value="1"/>
</dbReference>
<evidence type="ECO:0008006" key="6">
    <source>
        <dbReference type="Google" id="ProtNLM"/>
    </source>
</evidence>
<keyword evidence="1" id="KW-0433">Leucine-rich repeat</keyword>
<dbReference type="InterPro" id="IPR006553">
    <property type="entry name" value="Leu-rich_rpt_Cys-con_subtyp"/>
</dbReference>
<dbReference type="EMBL" id="JAVFKY010000002">
    <property type="protein sequence ID" value="KAK5580224.1"/>
    <property type="molecule type" value="Genomic_DNA"/>
</dbReference>
<organism evidence="4 5">
    <name type="scientific">Dictyostelium firmibasis</name>
    <dbReference type="NCBI Taxonomy" id="79012"/>
    <lineage>
        <taxon>Eukaryota</taxon>
        <taxon>Amoebozoa</taxon>
        <taxon>Evosea</taxon>
        <taxon>Eumycetozoa</taxon>
        <taxon>Dictyostelia</taxon>
        <taxon>Dictyosteliales</taxon>
        <taxon>Dictyosteliaceae</taxon>
        <taxon>Dictyostelium</taxon>
    </lineage>
</organism>
<dbReference type="PANTHER" id="PTHR13318:SF190">
    <property type="entry name" value="PARTNER OF PAIRED, ISOFORM B"/>
    <property type="match status" value="1"/>
</dbReference>
<feature type="compositionally biased region" description="Low complexity" evidence="3">
    <location>
        <begin position="175"/>
        <end position="208"/>
    </location>
</feature>
<reference evidence="4 5" key="1">
    <citation type="submission" date="2023-11" db="EMBL/GenBank/DDBJ databases">
        <title>Dfirmibasis_genome.</title>
        <authorList>
            <person name="Edelbroek B."/>
            <person name="Kjellin J."/>
            <person name="Jerlstrom-Hultqvist J."/>
            <person name="Soderbom F."/>
        </authorList>
    </citation>
    <scope>NUCLEOTIDE SEQUENCE [LARGE SCALE GENOMIC DNA]</scope>
    <source>
        <strain evidence="4 5">TNS-C-14</strain>
    </source>
</reference>
<dbReference type="Gene3D" id="3.80.10.10">
    <property type="entry name" value="Ribonuclease Inhibitor"/>
    <property type="match status" value="3"/>
</dbReference>
<dbReference type="SMART" id="SM00367">
    <property type="entry name" value="LRR_CC"/>
    <property type="match status" value="6"/>
</dbReference>
<dbReference type="PANTHER" id="PTHR13318">
    <property type="entry name" value="PARTNER OF PAIRED, ISOFORM B-RELATED"/>
    <property type="match status" value="1"/>
</dbReference>
<feature type="region of interest" description="Disordered" evidence="3">
    <location>
        <begin position="158"/>
        <end position="218"/>
    </location>
</feature>
<evidence type="ECO:0000256" key="1">
    <source>
        <dbReference type="ARBA" id="ARBA00022614"/>
    </source>
</evidence>
<sequence>MDQLAELRKQRHLEYLQKKEREDAEKLEQDRIKRENAELEQSLDPVNEEEYDDDNEENDEITNITTTTTTTNVNDGEDIEEDNEEEEIDELENNHNDEDDGDEDEDDEDEEPNFNTQPLPPVYQPIFKPHATNNHYGHHGHYNNQPYFPPVFNPNLFGGGGHHGPHNGPFGGGNHNHAGPGYLLNSDNNTNNNNNNPFSSGGNNSPPQSTEPTTKEEKRSAFLNSIENRYNKSPELVSVNNEIDKQKRKVVHRIPKDFTVKRLVDLCLAKMSIDLTLFQPQLKSMSGELIQRLIELMASTGRLTRKKMDQIVASGSRIYTLDLSHQYSVVNNDFLLNCFKYMVELSYVYFRNCANLNDIGLQIFRQPNFEKNLKTLDLRDNRITDFGIRNLKGLLNLEELYLGSTGCTDTGLALLCNLLKLKTLDVSKCNITDSSMDIICRFTELKFLYLSGTQVTDKGINTISKLPNLVQLYLSNCLNITNQSLFFLTYLGKTLKLLDIFQTKIGLNGFIHLKMFKQLQYLVLPGRDSTNDATIGHLNSLSNLRKLDLSDYRNITDLSPLTGLQSLTELLLSNTKVGDNSIINSIKTMSSLEVLSLNKTEVTTDGVAHLVNLNLTSLSLSSTKIDGKALHYLGQMKSLQNLDLSFNDITDNSMDSLKPIADSLSHIDLRGTDTFRSVYMFNEKTVRPPVKDIIQSPNNNDDDDEDGAPMW</sequence>
<comment type="caution">
    <text evidence="4">The sequence shown here is derived from an EMBL/GenBank/DDBJ whole genome shotgun (WGS) entry which is preliminary data.</text>
</comment>